<reference evidence="2" key="1">
    <citation type="submission" date="2015-07" db="EMBL/GenBank/DDBJ databases">
        <title>Genome sequencing project for genomic taxonomy and phylogenomics of Bacillus-like bacteria.</title>
        <authorList>
            <person name="Liu B."/>
            <person name="Wang J."/>
            <person name="Zhu Y."/>
            <person name="Liu G."/>
            <person name="Chen Q."/>
            <person name="Chen Z."/>
            <person name="Lan J."/>
            <person name="Che J."/>
            <person name="Ge C."/>
            <person name="Shi H."/>
            <person name="Pan Z."/>
            <person name="Liu X."/>
        </authorList>
    </citation>
    <scope>NUCLEOTIDE SEQUENCE [LARGE SCALE GENOMIC DNA]</scope>
    <source>
        <strain evidence="2">FJAT-27997</strain>
    </source>
</reference>
<evidence type="ECO:0000313" key="1">
    <source>
        <dbReference type="EMBL" id="KMY49277.1"/>
    </source>
</evidence>
<sequence>MGMFDDIGQMFQELEDGRYIVRIENYYRKKTKHNLNPLCWELKLMNESSLALPVKVSQIETNYGFQILMRELKNLGCLKPKSAAEFAEVLTGLKGAIIEVNITTTKQNEGFRDIRFLRKLY</sequence>
<evidence type="ECO:0000313" key="2">
    <source>
        <dbReference type="Proteomes" id="UP000037146"/>
    </source>
</evidence>
<proteinExistence type="predicted"/>
<protein>
    <submittedName>
        <fullName evidence="1">Uncharacterized protein</fullName>
    </submittedName>
</protein>
<dbReference type="AlphaFoldDB" id="A0A0K9GSM8"/>
<keyword evidence="2" id="KW-1185">Reference proteome</keyword>
<accession>A0A0K9GSM8</accession>
<gene>
    <name evidence="1" type="ORF">AC625_06860</name>
</gene>
<dbReference type="EMBL" id="LFZW01000001">
    <property type="protein sequence ID" value="KMY49277.1"/>
    <property type="molecule type" value="Genomic_DNA"/>
</dbReference>
<organism evidence="1 2">
    <name type="scientific">Peribacillus loiseleuriae</name>
    <dbReference type="NCBI Taxonomy" id="1679170"/>
    <lineage>
        <taxon>Bacteria</taxon>
        <taxon>Bacillati</taxon>
        <taxon>Bacillota</taxon>
        <taxon>Bacilli</taxon>
        <taxon>Bacillales</taxon>
        <taxon>Bacillaceae</taxon>
        <taxon>Peribacillus</taxon>
    </lineage>
</organism>
<comment type="caution">
    <text evidence="1">The sequence shown here is derived from an EMBL/GenBank/DDBJ whole genome shotgun (WGS) entry which is preliminary data.</text>
</comment>
<dbReference type="Proteomes" id="UP000037146">
    <property type="component" value="Unassembled WGS sequence"/>
</dbReference>
<dbReference type="RefSeq" id="WP_049680608.1">
    <property type="nucleotide sequence ID" value="NZ_LFZW01000001.1"/>
</dbReference>
<name>A0A0K9GSM8_9BACI</name>
<dbReference type="PATRIC" id="fig|1679170.3.peg.1476"/>
<dbReference type="OrthoDB" id="2861374at2"/>